<protein>
    <submittedName>
        <fullName evidence="1">Uncharacterized protein</fullName>
    </submittedName>
</protein>
<evidence type="ECO:0000313" key="1">
    <source>
        <dbReference type="EMBL" id="HGH61551.1"/>
    </source>
</evidence>
<gene>
    <name evidence="1" type="ORF">ENV54_09665</name>
</gene>
<organism evidence="1">
    <name type="scientific">Desulfomonile tiedjei</name>
    <dbReference type="NCBI Taxonomy" id="2358"/>
    <lineage>
        <taxon>Bacteria</taxon>
        <taxon>Pseudomonadati</taxon>
        <taxon>Thermodesulfobacteriota</taxon>
        <taxon>Desulfomonilia</taxon>
        <taxon>Desulfomonilales</taxon>
        <taxon>Desulfomonilaceae</taxon>
        <taxon>Desulfomonile</taxon>
    </lineage>
</organism>
<dbReference type="EMBL" id="DTGT01000308">
    <property type="protein sequence ID" value="HGH61551.1"/>
    <property type="molecule type" value="Genomic_DNA"/>
</dbReference>
<sequence>MVKKSAVILGILATVLIGAGLSWGYTVSQWPVPGIPNTTWGGGTSCLVSPQQFVLRGPVAPACTPSLFTGLIHAGMAAPNIAMAAALNPLFGLKGMLREKGCCNVQLDGPAYVTAAVPCTAVHRFVPPCGF</sequence>
<accession>A0A7C4EUI0</accession>
<dbReference type="AlphaFoldDB" id="A0A7C4EUI0"/>
<proteinExistence type="predicted"/>
<name>A0A7C4EUI0_9BACT</name>
<comment type="caution">
    <text evidence="1">The sequence shown here is derived from an EMBL/GenBank/DDBJ whole genome shotgun (WGS) entry which is preliminary data.</text>
</comment>
<reference evidence="1" key="1">
    <citation type="journal article" date="2020" name="mSystems">
        <title>Genome- and Community-Level Interaction Insights into Carbon Utilization and Element Cycling Functions of Hydrothermarchaeota in Hydrothermal Sediment.</title>
        <authorList>
            <person name="Zhou Z."/>
            <person name="Liu Y."/>
            <person name="Xu W."/>
            <person name="Pan J."/>
            <person name="Luo Z.H."/>
            <person name="Li M."/>
        </authorList>
    </citation>
    <scope>NUCLEOTIDE SEQUENCE [LARGE SCALE GENOMIC DNA]</scope>
    <source>
        <strain evidence="1">SpSt-769</strain>
    </source>
</reference>